<dbReference type="EMBL" id="ML769392">
    <property type="protein sequence ID" value="KAE9408071.1"/>
    <property type="molecule type" value="Genomic_DNA"/>
</dbReference>
<organism evidence="2 3">
    <name type="scientific">Gymnopus androsaceus JB14</name>
    <dbReference type="NCBI Taxonomy" id="1447944"/>
    <lineage>
        <taxon>Eukaryota</taxon>
        <taxon>Fungi</taxon>
        <taxon>Dikarya</taxon>
        <taxon>Basidiomycota</taxon>
        <taxon>Agaricomycotina</taxon>
        <taxon>Agaricomycetes</taxon>
        <taxon>Agaricomycetidae</taxon>
        <taxon>Agaricales</taxon>
        <taxon>Marasmiineae</taxon>
        <taxon>Omphalotaceae</taxon>
        <taxon>Gymnopus</taxon>
    </lineage>
</organism>
<feature type="compositionally biased region" description="Acidic residues" evidence="1">
    <location>
        <begin position="26"/>
        <end position="35"/>
    </location>
</feature>
<evidence type="ECO:0000256" key="1">
    <source>
        <dbReference type="SAM" id="MobiDB-lite"/>
    </source>
</evidence>
<sequence>MTREGSFLDSRLSTQSRNGAGVVEISSDEDEVEDENAVRAAGPSKVHSTKPKILTNAKPSREKQKDKEAPAPAPAPAPAIVEQNIKSSPSDTSKPNSMAEVATQSRPTSTIFEEGSVQAKIAQIEKTAETEAGTGEDVVIDTVNVNANAQEDEDHDVQMAGPLAVEEGEQVKARPETEASEGAEAKVALPNHSRPAITPPRSQPQQQPPVSPFKTPFRLGPGNPFSVPPTPGVPMELALGVPIPLSKELFIPTRELSDAELNMTVEEWVRHHKQIEYEKFKEDGERKIDTFLRQAEQTRRAIEGL</sequence>
<feature type="region of interest" description="Disordered" evidence="1">
    <location>
        <begin position="1"/>
        <end position="114"/>
    </location>
</feature>
<keyword evidence="3" id="KW-1185">Reference proteome</keyword>
<feature type="compositionally biased region" description="Pro residues" evidence="1">
    <location>
        <begin position="197"/>
        <end position="211"/>
    </location>
</feature>
<dbReference type="OrthoDB" id="2685075at2759"/>
<feature type="compositionally biased region" description="Polar residues" evidence="1">
    <location>
        <begin position="84"/>
        <end position="111"/>
    </location>
</feature>
<dbReference type="Proteomes" id="UP000799118">
    <property type="component" value="Unassembled WGS sequence"/>
</dbReference>
<reference evidence="2" key="1">
    <citation type="journal article" date="2019" name="Environ. Microbiol.">
        <title>Fungal ecological strategies reflected in gene transcription - a case study of two litter decomposers.</title>
        <authorList>
            <person name="Barbi F."/>
            <person name="Kohler A."/>
            <person name="Barry K."/>
            <person name="Baskaran P."/>
            <person name="Daum C."/>
            <person name="Fauchery L."/>
            <person name="Ihrmark K."/>
            <person name="Kuo A."/>
            <person name="LaButti K."/>
            <person name="Lipzen A."/>
            <person name="Morin E."/>
            <person name="Grigoriev I.V."/>
            <person name="Henrissat B."/>
            <person name="Lindahl B."/>
            <person name="Martin F."/>
        </authorList>
    </citation>
    <scope>NUCLEOTIDE SEQUENCE</scope>
    <source>
        <strain evidence="2">JB14</strain>
    </source>
</reference>
<dbReference type="AlphaFoldDB" id="A0A6A4IBR2"/>
<accession>A0A6A4IBR2</accession>
<feature type="region of interest" description="Disordered" evidence="1">
    <location>
        <begin position="163"/>
        <end position="229"/>
    </location>
</feature>
<evidence type="ECO:0000313" key="2">
    <source>
        <dbReference type="EMBL" id="KAE9408071.1"/>
    </source>
</evidence>
<gene>
    <name evidence="2" type="ORF">BT96DRAFT_914079</name>
</gene>
<feature type="compositionally biased region" description="Basic and acidic residues" evidence="1">
    <location>
        <begin position="59"/>
        <end position="69"/>
    </location>
</feature>
<name>A0A6A4IBR2_9AGAR</name>
<proteinExistence type="predicted"/>
<evidence type="ECO:0000313" key="3">
    <source>
        <dbReference type="Proteomes" id="UP000799118"/>
    </source>
</evidence>
<protein>
    <submittedName>
        <fullName evidence="2">Uncharacterized protein</fullName>
    </submittedName>
</protein>